<dbReference type="Proteomes" id="UP000054560">
    <property type="component" value="Unassembled WGS sequence"/>
</dbReference>
<organism evidence="2 3">
    <name type="scientific">Sphaeroforma arctica JP610</name>
    <dbReference type="NCBI Taxonomy" id="667725"/>
    <lineage>
        <taxon>Eukaryota</taxon>
        <taxon>Ichthyosporea</taxon>
        <taxon>Ichthyophonida</taxon>
        <taxon>Sphaeroforma</taxon>
    </lineage>
</organism>
<keyword evidence="1" id="KW-0472">Membrane</keyword>
<dbReference type="RefSeq" id="XP_014155397.1">
    <property type="nucleotide sequence ID" value="XM_014299922.1"/>
</dbReference>
<evidence type="ECO:0000313" key="2">
    <source>
        <dbReference type="EMBL" id="KNC81495.1"/>
    </source>
</evidence>
<accession>A0A0L0FXC5</accession>
<dbReference type="STRING" id="667725.A0A0L0FXC5"/>
<gene>
    <name evidence="2" type="ORF">SARC_06183</name>
</gene>
<dbReference type="GeneID" id="25906687"/>
<feature type="transmembrane region" description="Helical" evidence="1">
    <location>
        <begin position="140"/>
        <end position="165"/>
    </location>
</feature>
<evidence type="ECO:0000313" key="3">
    <source>
        <dbReference type="Proteomes" id="UP000054560"/>
    </source>
</evidence>
<protein>
    <submittedName>
        <fullName evidence="2">Uncharacterized protein</fullName>
    </submittedName>
</protein>
<proteinExistence type="predicted"/>
<dbReference type="AlphaFoldDB" id="A0A0L0FXC5"/>
<keyword evidence="1" id="KW-1133">Transmembrane helix</keyword>
<keyword evidence="3" id="KW-1185">Reference proteome</keyword>
<sequence>MDAVPYLEPCFATLRHRSEHKAFDSYPDAQAVAYQIRESEYMRILATEGGHGYNDLGLYSSEMINVSAFDGTQIKGFALLGGYCRTSVDISMKNKPSKRYRDIVIEGAKKSGLRPEYIKFLEQFDAYSPPQDRWGRLAKYLVLLLVLPSLLSMLVGVPFLLSLGFERPPYYYAWAMSNYSRLVLGFAYPALLMAFGPGMY</sequence>
<reference evidence="2 3" key="1">
    <citation type="submission" date="2011-02" db="EMBL/GenBank/DDBJ databases">
        <title>The Genome Sequence of Sphaeroforma arctica JP610.</title>
        <authorList>
            <consortium name="The Broad Institute Genome Sequencing Platform"/>
            <person name="Russ C."/>
            <person name="Cuomo C."/>
            <person name="Young S.K."/>
            <person name="Zeng Q."/>
            <person name="Gargeya S."/>
            <person name="Alvarado L."/>
            <person name="Berlin A."/>
            <person name="Chapman S.B."/>
            <person name="Chen Z."/>
            <person name="Freedman E."/>
            <person name="Gellesch M."/>
            <person name="Goldberg J."/>
            <person name="Griggs A."/>
            <person name="Gujja S."/>
            <person name="Heilman E."/>
            <person name="Heiman D."/>
            <person name="Howarth C."/>
            <person name="Mehta T."/>
            <person name="Neiman D."/>
            <person name="Pearson M."/>
            <person name="Roberts A."/>
            <person name="Saif S."/>
            <person name="Shea T."/>
            <person name="Shenoy N."/>
            <person name="Sisk P."/>
            <person name="Stolte C."/>
            <person name="Sykes S."/>
            <person name="White J."/>
            <person name="Yandava C."/>
            <person name="Burger G."/>
            <person name="Gray M.W."/>
            <person name="Holland P.W.H."/>
            <person name="King N."/>
            <person name="Lang F.B.F."/>
            <person name="Roger A.J."/>
            <person name="Ruiz-Trillo I."/>
            <person name="Haas B."/>
            <person name="Nusbaum C."/>
            <person name="Birren B."/>
        </authorList>
    </citation>
    <scope>NUCLEOTIDE SEQUENCE [LARGE SCALE GENOMIC DNA]</scope>
    <source>
        <strain evidence="2 3">JP610</strain>
    </source>
</reference>
<dbReference type="EMBL" id="KQ242027">
    <property type="protein sequence ID" value="KNC81495.1"/>
    <property type="molecule type" value="Genomic_DNA"/>
</dbReference>
<evidence type="ECO:0000256" key="1">
    <source>
        <dbReference type="SAM" id="Phobius"/>
    </source>
</evidence>
<feature type="transmembrane region" description="Helical" evidence="1">
    <location>
        <begin position="171"/>
        <end position="195"/>
    </location>
</feature>
<dbReference type="OrthoDB" id="2017317at2759"/>
<dbReference type="Gene3D" id="3.10.490.10">
    <property type="entry name" value="Gamma-glutamyl cyclotransferase-like"/>
    <property type="match status" value="1"/>
</dbReference>
<name>A0A0L0FXC5_9EUKA</name>
<keyword evidence="1" id="KW-0812">Transmembrane</keyword>